<dbReference type="InterPro" id="IPR003959">
    <property type="entry name" value="ATPase_AAA_core"/>
</dbReference>
<evidence type="ECO:0000256" key="2">
    <source>
        <dbReference type="ARBA" id="ARBA00022840"/>
    </source>
</evidence>
<organism evidence="5 6">
    <name type="scientific">Elsinoe ampelina</name>
    <dbReference type="NCBI Taxonomy" id="302913"/>
    <lineage>
        <taxon>Eukaryota</taxon>
        <taxon>Fungi</taxon>
        <taxon>Dikarya</taxon>
        <taxon>Ascomycota</taxon>
        <taxon>Pezizomycotina</taxon>
        <taxon>Dothideomycetes</taxon>
        <taxon>Dothideomycetidae</taxon>
        <taxon>Myriangiales</taxon>
        <taxon>Elsinoaceae</taxon>
        <taxon>Elsinoe</taxon>
    </lineage>
</organism>
<reference evidence="6" key="1">
    <citation type="journal article" date="2020" name="Stud. Mycol.">
        <title>101 Dothideomycetes genomes: A test case for predicting lifestyles and emergence of pathogens.</title>
        <authorList>
            <person name="Haridas S."/>
            <person name="Albert R."/>
            <person name="Binder M."/>
            <person name="Bloem J."/>
            <person name="LaButti K."/>
            <person name="Salamov A."/>
            <person name="Andreopoulos B."/>
            <person name="Baker S."/>
            <person name="Barry K."/>
            <person name="Bills G."/>
            <person name="Bluhm B."/>
            <person name="Cannon C."/>
            <person name="Castanera R."/>
            <person name="Culley D."/>
            <person name="Daum C."/>
            <person name="Ezra D."/>
            <person name="Gonzalez J."/>
            <person name="Henrissat B."/>
            <person name="Kuo A."/>
            <person name="Liang C."/>
            <person name="Lipzen A."/>
            <person name="Lutzoni F."/>
            <person name="Magnuson J."/>
            <person name="Mondo S."/>
            <person name="Nolan M."/>
            <person name="Ohm R."/>
            <person name="Pangilinan J."/>
            <person name="Park H.-J."/>
            <person name="Ramirez L."/>
            <person name="Alfaro M."/>
            <person name="Sun H."/>
            <person name="Tritt A."/>
            <person name="Yoshinaga Y."/>
            <person name="Zwiers L.-H."/>
            <person name="Turgeon B."/>
            <person name="Goodwin S."/>
            <person name="Spatafora J."/>
            <person name="Crous P."/>
            <person name="Grigoriev I."/>
        </authorList>
    </citation>
    <scope>NUCLEOTIDE SEQUENCE [LARGE SCALE GENOMIC DNA]</scope>
    <source>
        <strain evidence="6">CECT 20119</strain>
    </source>
</reference>
<dbReference type="Proteomes" id="UP000799538">
    <property type="component" value="Unassembled WGS sequence"/>
</dbReference>
<dbReference type="Pfam" id="PF23563">
    <property type="entry name" value="TRIP13_N"/>
    <property type="match status" value="1"/>
</dbReference>
<protein>
    <submittedName>
        <fullName evidence="5">P-loop containing nucleoside triphosphate hydrolase protein</fullName>
    </submittedName>
</protein>
<dbReference type="SUPFAM" id="SSF52540">
    <property type="entry name" value="P-loop containing nucleoside triphosphate hydrolases"/>
    <property type="match status" value="1"/>
</dbReference>
<comment type="similarity">
    <text evidence="3">Belongs to the AAA ATPase family.</text>
</comment>
<dbReference type="OrthoDB" id="5925at2759"/>
<dbReference type="SMART" id="SM00382">
    <property type="entry name" value="AAA"/>
    <property type="match status" value="1"/>
</dbReference>
<evidence type="ECO:0000313" key="6">
    <source>
        <dbReference type="Proteomes" id="UP000799538"/>
    </source>
</evidence>
<dbReference type="InterPro" id="IPR003593">
    <property type="entry name" value="AAA+_ATPase"/>
</dbReference>
<sequence length="449" mass="50160">MSSQKMILHVEVTLRSLPGVTIRTDLIKQKLPSYLYDRHLSYPLHSEVEGFDDFEHHEWIDKIYFREVEGAQQSETKHVDRTGIDLKVHVVRGSSISGPVPAEDEMVVETPSQHIMQVRNLPAVKNGDRDFESLVFQDDLHRDLLHLIVGTDKCSTVLLHGPPGTGKTSLCRAIVDKAALRLARTYATAKIIEVNSPALLAESLGRSQAQVSSIFDQIRALADDELTLHFVLFDEVESIANDRAIELNRGHIEAMRATNQLLAALDDLRDRPNVMIFCTSNLIQALDPAFLSRMHVIKAFKLPGTEARYHILRQTMQDLVRSWKIDANTNTRPTLTDYKPSKEYDMAYRAYKIASLDPPPPTKFYKALIAKNDPIVDFTQAKSVMGAGMSCLSTDTLLLSMMSEGLDGRHLTTLPASALGMLGGTLIPREHACVAIHNAFKQVLGQMRS</sequence>
<evidence type="ECO:0000256" key="1">
    <source>
        <dbReference type="ARBA" id="ARBA00022741"/>
    </source>
</evidence>
<keyword evidence="5" id="KW-0378">Hydrolase</keyword>
<evidence type="ECO:0000259" key="4">
    <source>
        <dbReference type="SMART" id="SM00382"/>
    </source>
</evidence>
<dbReference type="GO" id="GO:0005634">
    <property type="term" value="C:nucleus"/>
    <property type="evidence" value="ECO:0007669"/>
    <property type="project" value="TreeGrafter"/>
</dbReference>
<dbReference type="Gene3D" id="3.40.50.300">
    <property type="entry name" value="P-loop containing nucleotide triphosphate hydrolases"/>
    <property type="match status" value="1"/>
</dbReference>
<dbReference type="GO" id="GO:0005524">
    <property type="term" value="F:ATP binding"/>
    <property type="evidence" value="ECO:0007669"/>
    <property type="project" value="UniProtKB-KW"/>
</dbReference>
<dbReference type="EMBL" id="ML992510">
    <property type="protein sequence ID" value="KAF2221568.1"/>
    <property type="molecule type" value="Genomic_DNA"/>
</dbReference>
<keyword evidence="1 3" id="KW-0547">Nucleotide-binding</keyword>
<dbReference type="GO" id="GO:0016887">
    <property type="term" value="F:ATP hydrolysis activity"/>
    <property type="evidence" value="ECO:0007669"/>
    <property type="project" value="InterPro"/>
</dbReference>
<name>A0A6A6G7N9_9PEZI</name>
<dbReference type="PROSITE" id="PS00674">
    <property type="entry name" value="AAA"/>
    <property type="match status" value="1"/>
</dbReference>
<evidence type="ECO:0000313" key="5">
    <source>
        <dbReference type="EMBL" id="KAF2221568.1"/>
    </source>
</evidence>
<dbReference type="InterPro" id="IPR044539">
    <property type="entry name" value="Pch2-like"/>
</dbReference>
<accession>A0A6A6G7N9</accession>
<dbReference type="Pfam" id="PF00004">
    <property type="entry name" value="AAA"/>
    <property type="match status" value="1"/>
</dbReference>
<dbReference type="GO" id="GO:0051598">
    <property type="term" value="P:meiotic recombination checkpoint signaling"/>
    <property type="evidence" value="ECO:0007669"/>
    <property type="project" value="TreeGrafter"/>
</dbReference>
<dbReference type="AlphaFoldDB" id="A0A6A6G7N9"/>
<keyword evidence="2 3" id="KW-0067">ATP-binding</keyword>
<feature type="domain" description="AAA+ ATPase" evidence="4">
    <location>
        <begin position="153"/>
        <end position="304"/>
    </location>
</feature>
<dbReference type="GO" id="GO:0007131">
    <property type="term" value="P:reciprocal meiotic recombination"/>
    <property type="evidence" value="ECO:0007669"/>
    <property type="project" value="TreeGrafter"/>
</dbReference>
<dbReference type="PANTHER" id="PTHR45991">
    <property type="entry name" value="PACHYTENE CHECKPOINT PROTEIN 2"/>
    <property type="match status" value="1"/>
</dbReference>
<dbReference type="InterPro" id="IPR003960">
    <property type="entry name" value="ATPase_AAA_CS"/>
</dbReference>
<keyword evidence="6" id="KW-1185">Reference proteome</keyword>
<dbReference type="PANTHER" id="PTHR45991:SF1">
    <property type="entry name" value="PACHYTENE CHECKPOINT PROTEIN 2 HOMOLOG"/>
    <property type="match status" value="1"/>
</dbReference>
<dbReference type="GO" id="GO:0005694">
    <property type="term" value="C:chromosome"/>
    <property type="evidence" value="ECO:0007669"/>
    <property type="project" value="TreeGrafter"/>
</dbReference>
<dbReference type="InterPro" id="IPR027417">
    <property type="entry name" value="P-loop_NTPase"/>
</dbReference>
<gene>
    <name evidence="5" type="ORF">BDZ85DRAFT_265618</name>
</gene>
<evidence type="ECO:0000256" key="3">
    <source>
        <dbReference type="RuleBase" id="RU003651"/>
    </source>
</evidence>
<proteinExistence type="inferred from homology"/>